<evidence type="ECO:0000256" key="2">
    <source>
        <dbReference type="ARBA" id="ARBA00022475"/>
    </source>
</evidence>
<dbReference type="RefSeq" id="WP_335914583.1">
    <property type="nucleotide sequence ID" value="NZ_JBAMYB010000015.1"/>
</dbReference>
<feature type="transmembrane region" description="Helical" evidence="6">
    <location>
        <begin position="227"/>
        <end position="247"/>
    </location>
</feature>
<proteinExistence type="predicted"/>
<dbReference type="SUPFAM" id="SSF103481">
    <property type="entry name" value="Multidrug resistance efflux transporter EmrE"/>
    <property type="match status" value="2"/>
</dbReference>
<feature type="transmembrane region" description="Helical" evidence="6">
    <location>
        <begin position="253"/>
        <end position="271"/>
    </location>
</feature>
<comment type="caution">
    <text evidence="8">The sequence shown here is derived from an EMBL/GenBank/DDBJ whole genome shotgun (WGS) entry which is preliminary data.</text>
</comment>
<feature type="domain" description="EamA" evidence="7">
    <location>
        <begin position="135"/>
        <end position="269"/>
    </location>
</feature>
<reference evidence="8 9" key="1">
    <citation type="submission" date="2024-01" db="EMBL/GenBank/DDBJ databases">
        <title>Draft genome sequences of three bacterial strains isolated from Acacia saligna represent a potential new species within the genus Rhizobium.</title>
        <authorList>
            <person name="Tambong J.T."/>
            <person name="Mnasri B."/>
        </authorList>
    </citation>
    <scope>NUCLEOTIDE SEQUENCE [LARGE SCALE GENOMIC DNA]</scope>
    <source>
        <strain evidence="8 9">1AS12I</strain>
    </source>
</reference>
<feature type="transmembrane region" description="Helical" evidence="6">
    <location>
        <begin position="26"/>
        <end position="46"/>
    </location>
</feature>
<dbReference type="EMBL" id="JBAMYC010000015">
    <property type="protein sequence ID" value="MEI1251131.1"/>
    <property type="molecule type" value="Genomic_DNA"/>
</dbReference>
<keyword evidence="3 6" id="KW-0812">Transmembrane</keyword>
<evidence type="ECO:0000313" key="8">
    <source>
        <dbReference type="EMBL" id="MEI1251131.1"/>
    </source>
</evidence>
<feature type="transmembrane region" description="Helical" evidence="6">
    <location>
        <begin position="134"/>
        <end position="152"/>
    </location>
</feature>
<dbReference type="PANTHER" id="PTHR42920:SF5">
    <property type="entry name" value="EAMA DOMAIN-CONTAINING PROTEIN"/>
    <property type="match status" value="1"/>
</dbReference>
<evidence type="ECO:0000256" key="4">
    <source>
        <dbReference type="ARBA" id="ARBA00022989"/>
    </source>
</evidence>
<evidence type="ECO:0000313" key="9">
    <source>
        <dbReference type="Proteomes" id="UP001531129"/>
    </source>
</evidence>
<evidence type="ECO:0000256" key="1">
    <source>
        <dbReference type="ARBA" id="ARBA00004651"/>
    </source>
</evidence>
<sequence length="287" mass="29404">MLLLAAAFWGFGNVAQKTVLEHLDPFSAVGLRCLIAALLVAPFALSGRTSRPAADWASLARVSTLFSISIALQQYAYLETSVTNASFLVNTATVMTPLAAWLLLGERPASIVVLAAAVTLFGILLIAGELDTASRGDLVALLSAACYALWMVELGRHMQAHGDAAMAASAQFMLAALLMLPVGLTNGGITGAAVVAAAPELVILGVFSTAAAFGIQTVAQRFTTASHAAVIVSAESVFGAAGAALLLGERLSATVTLGALIVLAAILLLAIQSRSQPHPKLIETKGA</sequence>
<name>A0ABU8CQZ5_9HYPH</name>
<protein>
    <submittedName>
        <fullName evidence="8">DMT family transporter</fullName>
    </submittedName>
</protein>
<evidence type="ECO:0000256" key="3">
    <source>
        <dbReference type="ARBA" id="ARBA00022692"/>
    </source>
</evidence>
<feature type="transmembrane region" description="Helical" evidence="6">
    <location>
        <begin position="189"/>
        <end position="215"/>
    </location>
</feature>
<comment type="subcellular location">
    <subcellularLocation>
        <location evidence="1">Cell membrane</location>
        <topology evidence="1">Multi-pass membrane protein</topology>
    </subcellularLocation>
</comment>
<dbReference type="Proteomes" id="UP001531129">
    <property type="component" value="Unassembled WGS sequence"/>
</dbReference>
<dbReference type="InterPro" id="IPR000620">
    <property type="entry name" value="EamA_dom"/>
</dbReference>
<organism evidence="8 9">
    <name type="scientific">Rhizobium aouanii</name>
    <dbReference type="NCBI Taxonomy" id="3118145"/>
    <lineage>
        <taxon>Bacteria</taxon>
        <taxon>Pseudomonadati</taxon>
        <taxon>Pseudomonadota</taxon>
        <taxon>Alphaproteobacteria</taxon>
        <taxon>Hyphomicrobiales</taxon>
        <taxon>Rhizobiaceae</taxon>
        <taxon>Rhizobium/Agrobacterium group</taxon>
        <taxon>Rhizobium</taxon>
    </lineage>
</organism>
<feature type="domain" description="EamA" evidence="7">
    <location>
        <begin position="1"/>
        <end position="127"/>
    </location>
</feature>
<dbReference type="InterPro" id="IPR037185">
    <property type="entry name" value="EmrE-like"/>
</dbReference>
<evidence type="ECO:0000256" key="5">
    <source>
        <dbReference type="ARBA" id="ARBA00023136"/>
    </source>
</evidence>
<feature type="transmembrane region" description="Helical" evidence="6">
    <location>
        <begin position="84"/>
        <end position="104"/>
    </location>
</feature>
<accession>A0ABU8CQZ5</accession>
<keyword evidence="4 6" id="KW-1133">Transmembrane helix</keyword>
<dbReference type="Pfam" id="PF00892">
    <property type="entry name" value="EamA"/>
    <property type="match status" value="2"/>
</dbReference>
<evidence type="ECO:0000256" key="6">
    <source>
        <dbReference type="SAM" id="Phobius"/>
    </source>
</evidence>
<keyword evidence="2" id="KW-1003">Cell membrane</keyword>
<feature type="transmembrane region" description="Helical" evidence="6">
    <location>
        <begin position="58"/>
        <end position="78"/>
    </location>
</feature>
<keyword evidence="5 6" id="KW-0472">Membrane</keyword>
<dbReference type="PANTHER" id="PTHR42920">
    <property type="entry name" value="OS03G0707200 PROTEIN-RELATED"/>
    <property type="match status" value="1"/>
</dbReference>
<feature type="transmembrane region" description="Helical" evidence="6">
    <location>
        <begin position="164"/>
        <end position="183"/>
    </location>
</feature>
<keyword evidence="9" id="KW-1185">Reference proteome</keyword>
<dbReference type="InterPro" id="IPR051258">
    <property type="entry name" value="Diverse_Substrate_Transporter"/>
</dbReference>
<evidence type="ECO:0000259" key="7">
    <source>
        <dbReference type="Pfam" id="PF00892"/>
    </source>
</evidence>
<feature type="transmembrane region" description="Helical" evidence="6">
    <location>
        <begin position="111"/>
        <end position="128"/>
    </location>
</feature>
<gene>
    <name evidence="8" type="ORF">V8Q02_24510</name>
</gene>